<accession>A0A7R8YYX7</accession>
<gene>
    <name evidence="7" type="ORF">HERILL_LOCUS9930</name>
</gene>
<reference evidence="7 8" key="1">
    <citation type="submission" date="2020-11" db="EMBL/GenBank/DDBJ databases">
        <authorList>
            <person name="Wallbank WR R."/>
            <person name="Pardo Diaz C."/>
            <person name="Kozak K."/>
            <person name="Martin S."/>
            <person name="Jiggins C."/>
            <person name="Moest M."/>
            <person name="Warren A I."/>
            <person name="Generalovic N T."/>
            <person name="Byers J.R.P. K."/>
            <person name="Montejo-Kovacevich G."/>
            <person name="Yen C E."/>
        </authorList>
    </citation>
    <scope>NUCLEOTIDE SEQUENCE [LARGE SCALE GENOMIC DNA]</scope>
</reference>
<evidence type="ECO:0000313" key="7">
    <source>
        <dbReference type="EMBL" id="CAD7087210.1"/>
    </source>
</evidence>
<dbReference type="CDD" id="cd23992">
    <property type="entry name" value="PBP_GOBP"/>
    <property type="match status" value="1"/>
</dbReference>
<evidence type="ECO:0000256" key="4">
    <source>
        <dbReference type="ARBA" id="ARBA00022729"/>
    </source>
</evidence>
<feature type="signal peptide" evidence="6">
    <location>
        <begin position="1"/>
        <end position="16"/>
    </location>
</feature>
<comment type="similarity">
    <text evidence="2">Belongs to the PBP/GOBP family.</text>
</comment>
<dbReference type="SMART" id="SM00708">
    <property type="entry name" value="PhBP"/>
    <property type="match status" value="1"/>
</dbReference>
<name>A0A7R8YYX7_HERIL</name>
<evidence type="ECO:0000256" key="2">
    <source>
        <dbReference type="ARBA" id="ARBA00008098"/>
    </source>
</evidence>
<dbReference type="PANTHER" id="PTHR11857:SF46">
    <property type="entry name" value="GENERAL ODORANT-BINDING PROTEIN 99A-RELATED"/>
    <property type="match status" value="1"/>
</dbReference>
<dbReference type="PANTHER" id="PTHR11857">
    <property type="entry name" value="ODORANT BINDING PROTEIN-RELATED"/>
    <property type="match status" value="1"/>
</dbReference>
<keyword evidence="8" id="KW-1185">Reference proteome</keyword>
<evidence type="ECO:0000256" key="5">
    <source>
        <dbReference type="ARBA" id="ARBA00023157"/>
    </source>
</evidence>
<feature type="chain" id="PRO_5031211075" evidence="6">
    <location>
        <begin position="17"/>
        <end position="150"/>
    </location>
</feature>
<evidence type="ECO:0000256" key="3">
    <source>
        <dbReference type="ARBA" id="ARBA00022525"/>
    </source>
</evidence>
<dbReference type="EMBL" id="LR899012">
    <property type="protein sequence ID" value="CAD7087210.1"/>
    <property type="molecule type" value="Genomic_DNA"/>
</dbReference>
<keyword evidence="5" id="KW-1015">Disulfide bond</keyword>
<sequence>MKFFIVLCAVIAMAAAQWTPKSKEELLKFREECFKSENVPQAVIEKLNNRQYDEDLGQEARCYIRCIGLKSEIWDDTNGYDLERSYQNLISTGFEVSKENLQKCITPNTDNDDKCTWAAKNLKCLWTNKYVTKKQKIIKNIFTLNKLCLL</sequence>
<dbReference type="Proteomes" id="UP000594454">
    <property type="component" value="Chromosome 4"/>
</dbReference>
<dbReference type="GO" id="GO:0007608">
    <property type="term" value="P:sensory perception of smell"/>
    <property type="evidence" value="ECO:0007669"/>
    <property type="project" value="TreeGrafter"/>
</dbReference>
<evidence type="ECO:0000313" key="8">
    <source>
        <dbReference type="Proteomes" id="UP000594454"/>
    </source>
</evidence>
<dbReference type="SUPFAM" id="SSF47565">
    <property type="entry name" value="Insect pheromone/odorant-binding proteins"/>
    <property type="match status" value="1"/>
</dbReference>
<dbReference type="Pfam" id="PF01395">
    <property type="entry name" value="PBP_GOBP"/>
    <property type="match status" value="1"/>
</dbReference>
<dbReference type="InParanoid" id="A0A7R8YYX7"/>
<evidence type="ECO:0000256" key="1">
    <source>
        <dbReference type="ARBA" id="ARBA00004613"/>
    </source>
</evidence>
<keyword evidence="4 6" id="KW-0732">Signal</keyword>
<comment type="subcellular location">
    <subcellularLocation>
        <location evidence="1">Secreted</location>
    </subcellularLocation>
</comment>
<dbReference type="Gene3D" id="1.10.238.20">
    <property type="entry name" value="Pheromone/general odorant binding protein domain"/>
    <property type="match status" value="1"/>
</dbReference>
<dbReference type="AlphaFoldDB" id="A0A7R8YYX7"/>
<dbReference type="GO" id="GO:0005549">
    <property type="term" value="F:odorant binding"/>
    <property type="evidence" value="ECO:0007669"/>
    <property type="project" value="InterPro"/>
</dbReference>
<protein>
    <submittedName>
        <fullName evidence="7">Uncharacterized protein</fullName>
    </submittedName>
</protein>
<dbReference type="OrthoDB" id="7989148at2759"/>
<evidence type="ECO:0000256" key="6">
    <source>
        <dbReference type="SAM" id="SignalP"/>
    </source>
</evidence>
<dbReference type="InterPro" id="IPR036728">
    <property type="entry name" value="PBP_GOBP_sf"/>
</dbReference>
<keyword evidence="3" id="KW-0964">Secreted</keyword>
<proteinExistence type="inferred from homology"/>
<organism evidence="7 8">
    <name type="scientific">Hermetia illucens</name>
    <name type="common">Black soldier fly</name>
    <dbReference type="NCBI Taxonomy" id="343691"/>
    <lineage>
        <taxon>Eukaryota</taxon>
        <taxon>Metazoa</taxon>
        <taxon>Ecdysozoa</taxon>
        <taxon>Arthropoda</taxon>
        <taxon>Hexapoda</taxon>
        <taxon>Insecta</taxon>
        <taxon>Pterygota</taxon>
        <taxon>Neoptera</taxon>
        <taxon>Endopterygota</taxon>
        <taxon>Diptera</taxon>
        <taxon>Brachycera</taxon>
        <taxon>Stratiomyomorpha</taxon>
        <taxon>Stratiomyidae</taxon>
        <taxon>Hermetiinae</taxon>
        <taxon>Hermetia</taxon>
    </lineage>
</organism>
<dbReference type="GO" id="GO:0005615">
    <property type="term" value="C:extracellular space"/>
    <property type="evidence" value="ECO:0007669"/>
    <property type="project" value="TreeGrafter"/>
</dbReference>
<dbReference type="InterPro" id="IPR006170">
    <property type="entry name" value="PBP/GOBP"/>
</dbReference>